<keyword evidence="1" id="KW-1185">Reference proteome</keyword>
<proteinExistence type="predicted"/>
<accession>A0A915JBN9</accession>
<dbReference type="Proteomes" id="UP000887565">
    <property type="component" value="Unplaced"/>
</dbReference>
<organism evidence="1 2">
    <name type="scientific">Romanomermis culicivorax</name>
    <name type="common">Nematode worm</name>
    <dbReference type="NCBI Taxonomy" id="13658"/>
    <lineage>
        <taxon>Eukaryota</taxon>
        <taxon>Metazoa</taxon>
        <taxon>Ecdysozoa</taxon>
        <taxon>Nematoda</taxon>
        <taxon>Enoplea</taxon>
        <taxon>Dorylaimia</taxon>
        <taxon>Mermithida</taxon>
        <taxon>Mermithoidea</taxon>
        <taxon>Mermithidae</taxon>
        <taxon>Romanomermis</taxon>
    </lineage>
</organism>
<sequence length="63" mass="6838">MPVTLHPSMMPKMTGDISIITSYQLMEGTPVPPARFAAQGPAPRIPTDSMLEVIGQMELMNPI</sequence>
<name>A0A915JBN9_ROMCU</name>
<evidence type="ECO:0000313" key="1">
    <source>
        <dbReference type="Proteomes" id="UP000887565"/>
    </source>
</evidence>
<dbReference type="WBParaSite" id="nRc.2.0.1.t23572-RA">
    <property type="protein sequence ID" value="nRc.2.0.1.t23572-RA"/>
    <property type="gene ID" value="nRc.2.0.1.g23572"/>
</dbReference>
<evidence type="ECO:0000313" key="2">
    <source>
        <dbReference type="WBParaSite" id="nRc.2.0.1.t23572-RA"/>
    </source>
</evidence>
<dbReference type="AlphaFoldDB" id="A0A915JBN9"/>
<protein>
    <submittedName>
        <fullName evidence="2">Uncharacterized protein</fullName>
    </submittedName>
</protein>
<reference evidence="2" key="1">
    <citation type="submission" date="2022-11" db="UniProtKB">
        <authorList>
            <consortium name="WormBaseParasite"/>
        </authorList>
    </citation>
    <scope>IDENTIFICATION</scope>
</reference>